<sequence>METELILSLGGLPPLSARGCVQELLPVEQGKMRRTINGELVFVGTPRSKYRSIIHCSDKTSLATDGLCPGAVVQVGCIQRLWQKVLPDMNNNPIRLERAAVEESVVAMDESQKMISVERLGVDQVRLKERRLPCFVSYRPWLSMRTVRYSLHTNEWGLKAGWRLELEEI</sequence>
<dbReference type="RefSeq" id="WP_130153670.1">
    <property type="nucleotide sequence ID" value="NZ_SCFB01000004.1"/>
</dbReference>
<dbReference type="Proteomes" id="UP000293550">
    <property type="component" value="Unassembled WGS sequence"/>
</dbReference>
<proteinExistence type="predicted"/>
<name>A0A4Q7DHZ0_9PROT</name>
<protein>
    <submittedName>
        <fullName evidence="1">Uncharacterized protein</fullName>
    </submittedName>
</protein>
<accession>A0A4Q7DHZ0</accession>
<keyword evidence="2" id="KW-1185">Reference proteome</keyword>
<dbReference type="EMBL" id="SCFB01000004">
    <property type="protein sequence ID" value="RZI46571.1"/>
    <property type="molecule type" value="Genomic_DNA"/>
</dbReference>
<dbReference type="OrthoDB" id="8080408at2"/>
<organism evidence="1 2">
    <name type="scientific">Candidatus Finniella inopinata</name>
    <dbReference type="NCBI Taxonomy" id="1696036"/>
    <lineage>
        <taxon>Bacteria</taxon>
        <taxon>Pseudomonadati</taxon>
        <taxon>Pseudomonadota</taxon>
        <taxon>Alphaproteobacteria</taxon>
        <taxon>Holosporales</taxon>
        <taxon>Candidatus Paracaedibacteraceae</taxon>
        <taxon>Candidatus Finniella</taxon>
    </lineage>
</organism>
<evidence type="ECO:0000313" key="1">
    <source>
        <dbReference type="EMBL" id="RZI46571.1"/>
    </source>
</evidence>
<gene>
    <name evidence="1" type="ORF">EQU50_03005</name>
</gene>
<evidence type="ECO:0000313" key="2">
    <source>
        <dbReference type="Proteomes" id="UP000293550"/>
    </source>
</evidence>
<comment type="caution">
    <text evidence="1">The sequence shown here is derived from an EMBL/GenBank/DDBJ whole genome shotgun (WGS) entry which is preliminary data.</text>
</comment>
<reference evidence="1 2" key="1">
    <citation type="submission" date="2018-10" db="EMBL/GenBank/DDBJ databases">
        <title>An updated phylogeny of the Alphaproteobacteria reveals that the parasitic Rickettsiales and Holosporales have independent origins.</title>
        <authorList>
            <person name="Munoz-Gomez S.A."/>
            <person name="Hess S."/>
            <person name="Burger G."/>
            <person name="Lang B.F."/>
            <person name="Susko E."/>
            <person name="Slamovits C.H."/>
            <person name="Roger A.J."/>
        </authorList>
    </citation>
    <scope>NUCLEOTIDE SEQUENCE [LARGE SCALE GENOMIC DNA]</scope>
    <source>
        <strain evidence="1">HOLO01</strain>
    </source>
</reference>
<dbReference type="AlphaFoldDB" id="A0A4Q7DHZ0"/>